<evidence type="ECO:0000313" key="1">
    <source>
        <dbReference type="EMBL" id="RAO26503.1"/>
    </source>
</evidence>
<dbReference type="Proteomes" id="UP000249419">
    <property type="component" value="Unassembled WGS sequence"/>
</dbReference>
<dbReference type="AlphaFoldDB" id="A0A328NJW2"/>
<evidence type="ECO:0000313" key="2">
    <source>
        <dbReference type="Proteomes" id="UP000249419"/>
    </source>
</evidence>
<organism evidence="1 2">
    <name type="scientific">Micromonospora saelicesensis</name>
    <dbReference type="NCBI Taxonomy" id="285676"/>
    <lineage>
        <taxon>Bacteria</taxon>
        <taxon>Bacillati</taxon>
        <taxon>Actinomycetota</taxon>
        <taxon>Actinomycetes</taxon>
        <taxon>Micromonosporales</taxon>
        <taxon>Micromonosporaceae</taxon>
        <taxon>Micromonospora</taxon>
    </lineage>
</organism>
<reference evidence="1 2" key="1">
    <citation type="submission" date="2018-03" db="EMBL/GenBank/DDBJ databases">
        <title>Defining the species Micromonospora saelicesensis and Micromonospora noduli under the framework of genomics.</title>
        <authorList>
            <person name="Riesco R."/>
            <person name="Trujillo M.E."/>
        </authorList>
    </citation>
    <scope>NUCLEOTIDE SEQUENCE [LARGE SCALE GENOMIC DNA]</scope>
    <source>
        <strain evidence="1 2">PSN13</strain>
    </source>
</reference>
<dbReference type="EMBL" id="PYAG01000041">
    <property type="protein sequence ID" value="RAO26503.1"/>
    <property type="molecule type" value="Genomic_DNA"/>
</dbReference>
<sequence>MTVTMLDRPTLRPLPGPTTGALVAAHLDPRPCVTNPPQWWDTGDGNNHRAMTLCRTQCPLYNTGKCKPGPGEVGMIRNGDAYDHHGKVIDLAVKVFHHHDRIMAMRGQGMTYPQIAAVIGVKAVAIQSYVDRFHSRVAEQHNRIAELVGQGRGWTDIAGEINARPEAIRAYWTRYLQRAAKRRQTTLTRLPGVTDDSRNRPSDYRDVVISMLTAPGRPYSHAQVAYVIGSTREAVRSYWNRSCREHHQPVQDTPAAHLAQVAA</sequence>
<dbReference type="RefSeq" id="WP_112678884.1">
    <property type="nucleotide sequence ID" value="NZ_PYAG01000041.1"/>
</dbReference>
<gene>
    <name evidence="1" type="ORF">PSN13_06531</name>
</gene>
<proteinExistence type="predicted"/>
<accession>A0A328NJW2</accession>
<comment type="caution">
    <text evidence="1">The sequence shown here is derived from an EMBL/GenBank/DDBJ whole genome shotgun (WGS) entry which is preliminary data.</text>
</comment>
<name>A0A328NJW2_9ACTN</name>
<protein>
    <submittedName>
        <fullName evidence="1">Uncharacterized protein</fullName>
    </submittedName>
</protein>